<dbReference type="Gene3D" id="3.30.559.10">
    <property type="entry name" value="Chloramphenicol acetyltransferase-like domain"/>
    <property type="match status" value="1"/>
</dbReference>
<evidence type="ECO:0000259" key="1">
    <source>
        <dbReference type="Pfam" id="PF00668"/>
    </source>
</evidence>
<dbReference type="Proteomes" id="UP000321424">
    <property type="component" value="Unassembled WGS sequence"/>
</dbReference>
<keyword evidence="3" id="KW-1185">Reference proteome</keyword>
<dbReference type="PANTHER" id="PTHR45527:SF1">
    <property type="entry name" value="FATTY ACID SYNTHASE"/>
    <property type="match status" value="1"/>
</dbReference>
<dbReference type="PANTHER" id="PTHR45527">
    <property type="entry name" value="NONRIBOSOMAL PEPTIDE SYNTHETASE"/>
    <property type="match status" value="1"/>
</dbReference>
<feature type="domain" description="Condensation" evidence="1">
    <location>
        <begin position="7"/>
        <end position="447"/>
    </location>
</feature>
<dbReference type="GO" id="GO:0044550">
    <property type="term" value="P:secondary metabolite biosynthetic process"/>
    <property type="evidence" value="ECO:0007669"/>
    <property type="project" value="TreeGrafter"/>
</dbReference>
<sequence length="461" mass="50153">MSLPGETRLPLTPGQHLLDFLESIRPGGAAEAFNISFRLTIDGALDRSRLFDAVARSIERHAALRTAVVRGRGMSEQVIGSGTEAETTVLAATLGNRYEPGIEEALVEHNNAPFDLTRPPLVRVLLLEDEQAQRRLLQVTVHHSAADAWSLEVLKRDVGQYYRAAGGLASEPEPLEVDYGQIVLDELAALESPEAAQARDFWPEYLGSLDVLQIAGKDAGEGALTSRGDRGLSPAETAAVRGLAGKLRATPFMVIAAAYGFVLGHLGGSDAYLMPTFSHGRRDPRFHQSVAMLFNPFVIKFQWSPELSFAELVTSFKQNCLLAYRFQWYPFIEVLEECPDLSVSLIDPNSGLCPVQMLNVPKAPAGAALFGPDCAAADYALHRTSVGNVLPIDGLLTIKGTQEILAMTFNAARRLWDDEFASAMCATVAEVCLAAARHPDIALRQLAGTVDRRFRSTLWSV</sequence>
<accession>A0A511MLK4</accession>
<comment type="caution">
    <text evidence="2">The sequence shown here is derived from an EMBL/GenBank/DDBJ whole genome shotgun (WGS) entry which is preliminary data.</text>
</comment>
<dbReference type="GO" id="GO:0008610">
    <property type="term" value="P:lipid biosynthetic process"/>
    <property type="evidence" value="ECO:0007669"/>
    <property type="project" value="UniProtKB-ARBA"/>
</dbReference>
<proteinExistence type="predicted"/>
<evidence type="ECO:0000313" key="3">
    <source>
        <dbReference type="Proteomes" id="UP000321424"/>
    </source>
</evidence>
<name>A0A511MLK4_9NOCA</name>
<dbReference type="InterPro" id="IPR001242">
    <property type="entry name" value="Condensation_dom"/>
</dbReference>
<dbReference type="SUPFAM" id="SSF52777">
    <property type="entry name" value="CoA-dependent acyltransferases"/>
    <property type="match status" value="2"/>
</dbReference>
<dbReference type="AlphaFoldDB" id="A0A511MLK4"/>
<dbReference type="GO" id="GO:0003824">
    <property type="term" value="F:catalytic activity"/>
    <property type="evidence" value="ECO:0007669"/>
    <property type="project" value="InterPro"/>
</dbReference>
<dbReference type="Gene3D" id="3.30.559.30">
    <property type="entry name" value="Nonribosomal peptide synthetase, condensation domain"/>
    <property type="match status" value="1"/>
</dbReference>
<dbReference type="GO" id="GO:0043041">
    <property type="term" value="P:amino acid activation for nonribosomal peptide biosynthetic process"/>
    <property type="evidence" value="ECO:0007669"/>
    <property type="project" value="TreeGrafter"/>
</dbReference>
<protein>
    <recommendedName>
        <fullName evidence="1">Condensation domain-containing protein</fullName>
    </recommendedName>
</protein>
<dbReference type="InterPro" id="IPR023213">
    <property type="entry name" value="CAT-like_dom_sf"/>
</dbReference>
<evidence type="ECO:0000313" key="2">
    <source>
        <dbReference type="EMBL" id="GEM41499.1"/>
    </source>
</evidence>
<organism evidence="2 3">
    <name type="scientific">Nocardia ninae NBRC 108245</name>
    <dbReference type="NCBI Taxonomy" id="1210091"/>
    <lineage>
        <taxon>Bacteria</taxon>
        <taxon>Bacillati</taxon>
        <taxon>Actinomycetota</taxon>
        <taxon>Actinomycetes</taxon>
        <taxon>Mycobacteriales</taxon>
        <taxon>Nocardiaceae</taxon>
        <taxon>Nocardia</taxon>
    </lineage>
</organism>
<dbReference type="Pfam" id="PF00668">
    <property type="entry name" value="Condensation"/>
    <property type="match status" value="1"/>
</dbReference>
<dbReference type="OrthoDB" id="2472181at2"/>
<dbReference type="GO" id="GO:0031177">
    <property type="term" value="F:phosphopantetheine binding"/>
    <property type="evidence" value="ECO:0007669"/>
    <property type="project" value="TreeGrafter"/>
</dbReference>
<dbReference type="RefSeq" id="WP_147138461.1">
    <property type="nucleotide sequence ID" value="NZ_BJXA01000052.1"/>
</dbReference>
<dbReference type="EMBL" id="BJXA01000052">
    <property type="protein sequence ID" value="GEM41499.1"/>
    <property type="molecule type" value="Genomic_DNA"/>
</dbReference>
<gene>
    <name evidence="2" type="ORF">NN4_60180</name>
</gene>
<dbReference type="GO" id="GO:0005737">
    <property type="term" value="C:cytoplasm"/>
    <property type="evidence" value="ECO:0007669"/>
    <property type="project" value="TreeGrafter"/>
</dbReference>
<reference evidence="2 3" key="1">
    <citation type="submission" date="2019-07" db="EMBL/GenBank/DDBJ databases">
        <title>Whole genome shotgun sequence of Nocardia ninae NBRC 108245.</title>
        <authorList>
            <person name="Hosoyama A."/>
            <person name="Uohara A."/>
            <person name="Ohji S."/>
            <person name="Ichikawa N."/>
        </authorList>
    </citation>
    <scope>NUCLEOTIDE SEQUENCE [LARGE SCALE GENOMIC DNA]</scope>
    <source>
        <strain evidence="2 3">NBRC 108245</strain>
    </source>
</reference>